<dbReference type="AlphaFoldDB" id="A0A9Q4GH10"/>
<keyword evidence="1" id="KW-0472">Membrane</keyword>
<reference evidence="2" key="1">
    <citation type="submission" date="2022-09" db="EMBL/GenBank/DDBJ databases">
        <title>Haloadaptaus new haloarchaeum isolated from saline soil.</title>
        <authorList>
            <person name="Duran-Viseras A."/>
            <person name="Sanchez-Porro C."/>
            <person name="Ventosa A."/>
        </authorList>
    </citation>
    <scope>NUCLEOTIDE SEQUENCE</scope>
    <source>
        <strain evidence="2">F3-133</strain>
    </source>
</reference>
<evidence type="ECO:0000313" key="2">
    <source>
        <dbReference type="EMBL" id="MCX2818315.1"/>
    </source>
</evidence>
<proteinExistence type="predicted"/>
<dbReference type="Proteomes" id="UP001149411">
    <property type="component" value="Unassembled WGS sequence"/>
</dbReference>
<name>A0A9Q4GH10_9EURY</name>
<feature type="transmembrane region" description="Helical" evidence="1">
    <location>
        <begin position="32"/>
        <end position="51"/>
    </location>
</feature>
<feature type="transmembrane region" description="Helical" evidence="1">
    <location>
        <begin position="60"/>
        <end position="78"/>
    </location>
</feature>
<feature type="transmembrane region" description="Helical" evidence="1">
    <location>
        <begin position="156"/>
        <end position="176"/>
    </location>
</feature>
<feature type="transmembrane region" description="Helical" evidence="1">
    <location>
        <begin position="128"/>
        <end position="150"/>
    </location>
</feature>
<dbReference type="RefSeq" id="WP_266086081.1">
    <property type="nucleotide sequence ID" value="NZ_RKLV01000002.1"/>
</dbReference>
<sequence length="254" mass="27083">MVRRNSYVLAVPAVTFLILTGMWLYFELSSPYCLSAEGVVSYGSISLFFVLGQTAKKKEWVYFGASGLAYLVCTYTVASGLPGAGWGGVNPVSLGLTLVPVLVPGIPIAVATYLLLRGDPSRKDRVYLGTAVLAYAVWVVVGSGTVQLVLDPRPVFHLLVLVLSLGIPRAVVPRLLPDDASKREERAYLGAAVVAYALWIPLFTVGVLPLLYSWTGAVVLALTLGAGIPLGVVGYLVPNNGRRQQTVREPGHGN</sequence>
<comment type="caution">
    <text evidence="2">The sequence shown here is derived from an EMBL/GenBank/DDBJ whole genome shotgun (WGS) entry which is preliminary data.</text>
</comment>
<protein>
    <submittedName>
        <fullName evidence="2">Uncharacterized protein</fullName>
    </submittedName>
</protein>
<feature type="transmembrane region" description="Helical" evidence="1">
    <location>
        <begin position="98"/>
        <end position="116"/>
    </location>
</feature>
<accession>A0A9Q4GH10</accession>
<gene>
    <name evidence="2" type="ORF">EGH25_02975</name>
</gene>
<dbReference type="EMBL" id="RKLV01000002">
    <property type="protein sequence ID" value="MCX2818315.1"/>
    <property type="molecule type" value="Genomic_DNA"/>
</dbReference>
<feature type="transmembrane region" description="Helical" evidence="1">
    <location>
        <begin position="218"/>
        <end position="238"/>
    </location>
</feature>
<evidence type="ECO:0000256" key="1">
    <source>
        <dbReference type="SAM" id="Phobius"/>
    </source>
</evidence>
<evidence type="ECO:0000313" key="3">
    <source>
        <dbReference type="Proteomes" id="UP001149411"/>
    </source>
</evidence>
<keyword evidence="1" id="KW-1133">Transmembrane helix</keyword>
<feature type="transmembrane region" description="Helical" evidence="1">
    <location>
        <begin position="188"/>
        <end position="212"/>
    </location>
</feature>
<keyword evidence="1" id="KW-0812">Transmembrane</keyword>
<feature type="transmembrane region" description="Helical" evidence="1">
    <location>
        <begin position="7"/>
        <end position="26"/>
    </location>
</feature>
<keyword evidence="3" id="KW-1185">Reference proteome</keyword>
<organism evidence="2 3">
    <name type="scientific">Halorutilus salinus</name>
    <dbReference type="NCBI Taxonomy" id="2487751"/>
    <lineage>
        <taxon>Archaea</taxon>
        <taxon>Methanobacteriati</taxon>
        <taxon>Methanobacteriota</taxon>
        <taxon>Stenosarchaea group</taxon>
        <taxon>Halobacteria</taxon>
        <taxon>Halorutilales</taxon>
        <taxon>Halorutilaceae</taxon>
        <taxon>Halorutilus</taxon>
    </lineage>
</organism>